<evidence type="ECO:0000256" key="1">
    <source>
        <dbReference type="SAM" id="MobiDB-lite"/>
    </source>
</evidence>
<sequence>MKGFFSRISPKRAVVDFRDHWQQPTPHRWQILGVAMAATFCIFMLFVPDSQRAPPARPEIQYISTLDDSLSEEQIIAANCANQELKDALQARLDESAARQREAYAALGRATFIDVDAMQAEIDAEREAAEAETEGPSEEELALSVEQYCARATS</sequence>
<reference evidence="3 4" key="1">
    <citation type="submission" date="2015-04" db="EMBL/GenBank/DDBJ databases">
        <title>The draft genome sequence of Erythrobacr gangjinensis K7-2.</title>
        <authorList>
            <person name="Zhuang L."/>
            <person name="Liu Y."/>
            <person name="Shao Z."/>
        </authorList>
    </citation>
    <scope>NUCLEOTIDE SEQUENCE [LARGE SCALE GENOMIC DNA]</scope>
    <source>
        <strain evidence="3 4">K7-2</strain>
    </source>
</reference>
<keyword evidence="2" id="KW-0812">Transmembrane</keyword>
<dbReference type="EMBL" id="LBHC01000002">
    <property type="protein sequence ID" value="KLE31865.1"/>
    <property type="molecule type" value="Genomic_DNA"/>
</dbReference>
<dbReference type="STRING" id="502682.BMF35_a1077"/>
<gene>
    <name evidence="3" type="ORF">AAW01_10360</name>
</gene>
<dbReference type="OrthoDB" id="7391871at2"/>
<dbReference type="RefSeq" id="WP_047007216.1">
    <property type="nucleotide sequence ID" value="NZ_CP018097.1"/>
</dbReference>
<organism evidence="3 4">
    <name type="scientific">Aurantiacibacter gangjinensis</name>
    <dbReference type="NCBI Taxonomy" id="502682"/>
    <lineage>
        <taxon>Bacteria</taxon>
        <taxon>Pseudomonadati</taxon>
        <taxon>Pseudomonadota</taxon>
        <taxon>Alphaproteobacteria</taxon>
        <taxon>Sphingomonadales</taxon>
        <taxon>Erythrobacteraceae</taxon>
        <taxon>Aurantiacibacter</taxon>
    </lineage>
</organism>
<protein>
    <submittedName>
        <fullName evidence="3">Uncharacterized protein</fullName>
    </submittedName>
</protein>
<keyword evidence="4" id="KW-1185">Reference proteome</keyword>
<evidence type="ECO:0000313" key="4">
    <source>
        <dbReference type="Proteomes" id="UP000053070"/>
    </source>
</evidence>
<feature type="compositionally biased region" description="Acidic residues" evidence="1">
    <location>
        <begin position="130"/>
        <end position="141"/>
    </location>
</feature>
<keyword evidence="2" id="KW-1133">Transmembrane helix</keyword>
<dbReference type="PATRIC" id="fig|502682.8.peg.2114"/>
<accession>A0A0G9MME8</accession>
<feature type="transmembrane region" description="Helical" evidence="2">
    <location>
        <begin position="29"/>
        <end position="47"/>
    </location>
</feature>
<evidence type="ECO:0000313" key="3">
    <source>
        <dbReference type="EMBL" id="KLE31865.1"/>
    </source>
</evidence>
<dbReference type="AlphaFoldDB" id="A0A0G9MME8"/>
<feature type="region of interest" description="Disordered" evidence="1">
    <location>
        <begin position="125"/>
        <end position="144"/>
    </location>
</feature>
<comment type="caution">
    <text evidence="3">The sequence shown here is derived from an EMBL/GenBank/DDBJ whole genome shotgun (WGS) entry which is preliminary data.</text>
</comment>
<evidence type="ECO:0000256" key="2">
    <source>
        <dbReference type="SAM" id="Phobius"/>
    </source>
</evidence>
<proteinExistence type="predicted"/>
<name>A0A0G9MME8_9SPHN</name>
<dbReference type="Proteomes" id="UP000053070">
    <property type="component" value="Unassembled WGS sequence"/>
</dbReference>
<keyword evidence="2" id="KW-0472">Membrane</keyword>